<accession>A0ABQ7F3Y2</accession>
<evidence type="ECO:0000313" key="3">
    <source>
        <dbReference type="Proteomes" id="UP000266723"/>
    </source>
</evidence>
<reference evidence="2 3" key="1">
    <citation type="journal article" date="2020" name="BMC Genomics">
        <title>Intraspecific diversification of the crop wild relative Brassica cretica Lam. using demographic model selection.</title>
        <authorList>
            <person name="Kioukis A."/>
            <person name="Michalopoulou V.A."/>
            <person name="Briers L."/>
            <person name="Pirintsos S."/>
            <person name="Studholme D.J."/>
            <person name="Pavlidis P."/>
            <person name="Sarris P.F."/>
        </authorList>
    </citation>
    <scope>NUCLEOTIDE SEQUENCE [LARGE SCALE GENOMIC DNA]</scope>
    <source>
        <strain evidence="3">cv. PFS-1207/04</strain>
    </source>
</reference>
<feature type="region of interest" description="Disordered" evidence="1">
    <location>
        <begin position="80"/>
        <end position="102"/>
    </location>
</feature>
<name>A0ABQ7F3Y2_BRACR</name>
<feature type="region of interest" description="Disordered" evidence="1">
    <location>
        <begin position="1"/>
        <end position="32"/>
    </location>
</feature>
<sequence length="148" mass="16802">MRRERGERRDEEGEKKERQRRERERSSTARASGLRDFSAELRFKVSDGRLRGGGFVFIGDGKETLGGNKLLKSSQRKIVERPPAEQPKHGMERNRGGGGGVLNLTSTTTVAMNKVVDEITVRRMATKMTFPLQSIKRGTAWNLLKWMI</sequence>
<feature type="compositionally biased region" description="Basic and acidic residues" evidence="1">
    <location>
        <begin position="1"/>
        <end position="27"/>
    </location>
</feature>
<keyword evidence="3" id="KW-1185">Reference proteome</keyword>
<feature type="compositionally biased region" description="Basic and acidic residues" evidence="1">
    <location>
        <begin position="80"/>
        <end position="95"/>
    </location>
</feature>
<proteinExistence type="predicted"/>
<protein>
    <submittedName>
        <fullName evidence="2">Uncharacterized protein</fullName>
    </submittedName>
</protein>
<organism evidence="2 3">
    <name type="scientific">Brassica cretica</name>
    <name type="common">Mustard</name>
    <dbReference type="NCBI Taxonomy" id="69181"/>
    <lineage>
        <taxon>Eukaryota</taxon>
        <taxon>Viridiplantae</taxon>
        <taxon>Streptophyta</taxon>
        <taxon>Embryophyta</taxon>
        <taxon>Tracheophyta</taxon>
        <taxon>Spermatophyta</taxon>
        <taxon>Magnoliopsida</taxon>
        <taxon>eudicotyledons</taxon>
        <taxon>Gunneridae</taxon>
        <taxon>Pentapetalae</taxon>
        <taxon>rosids</taxon>
        <taxon>malvids</taxon>
        <taxon>Brassicales</taxon>
        <taxon>Brassicaceae</taxon>
        <taxon>Brassiceae</taxon>
        <taxon>Brassica</taxon>
    </lineage>
</organism>
<comment type="caution">
    <text evidence="2">The sequence shown here is derived from an EMBL/GenBank/DDBJ whole genome shotgun (WGS) entry which is preliminary data.</text>
</comment>
<dbReference type="Proteomes" id="UP000266723">
    <property type="component" value="Unassembled WGS sequence"/>
</dbReference>
<gene>
    <name evidence="2" type="ORF">DY000_02044836</name>
</gene>
<dbReference type="EMBL" id="QGKV02000297">
    <property type="protein sequence ID" value="KAF3609931.1"/>
    <property type="molecule type" value="Genomic_DNA"/>
</dbReference>
<evidence type="ECO:0000256" key="1">
    <source>
        <dbReference type="SAM" id="MobiDB-lite"/>
    </source>
</evidence>
<evidence type="ECO:0000313" key="2">
    <source>
        <dbReference type="EMBL" id="KAF3609931.1"/>
    </source>
</evidence>